<dbReference type="SMART" id="SM00382">
    <property type="entry name" value="AAA"/>
    <property type="match status" value="1"/>
</dbReference>
<keyword evidence="12" id="KW-1185">Reference proteome</keyword>
<evidence type="ECO:0000256" key="4">
    <source>
        <dbReference type="ARBA" id="ARBA00022741"/>
    </source>
</evidence>
<evidence type="ECO:0000313" key="12">
    <source>
        <dbReference type="Proteomes" id="UP000023703"/>
    </source>
</evidence>
<evidence type="ECO:0000256" key="2">
    <source>
        <dbReference type="ARBA" id="ARBA00022448"/>
    </source>
</evidence>
<dbReference type="Gene3D" id="3.40.50.300">
    <property type="entry name" value="P-loop containing nucleotide triphosphate hydrolases"/>
    <property type="match status" value="1"/>
</dbReference>
<dbReference type="InterPro" id="IPR027417">
    <property type="entry name" value="P-loop_NTPase"/>
</dbReference>
<dbReference type="GO" id="GO:0046677">
    <property type="term" value="P:response to antibiotic"/>
    <property type="evidence" value="ECO:0007669"/>
    <property type="project" value="UniProtKB-KW"/>
</dbReference>
<dbReference type="GO" id="GO:1900753">
    <property type="term" value="P:doxorubicin transport"/>
    <property type="evidence" value="ECO:0007669"/>
    <property type="project" value="InterPro"/>
</dbReference>
<dbReference type="Pfam" id="PF00005">
    <property type="entry name" value="ABC_tran"/>
    <property type="match status" value="1"/>
</dbReference>
<dbReference type="OrthoDB" id="9804819at2"/>
<keyword evidence="4" id="KW-0547">Nucleotide-binding</keyword>
<evidence type="ECO:0000256" key="8">
    <source>
        <dbReference type="ARBA" id="ARBA00023251"/>
    </source>
</evidence>
<dbReference type="InterPro" id="IPR003593">
    <property type="entry name" value="AAA+_ATPase"/>
</dbReference>
<dbReference type="SUPFAM" id="SSF52540">
    <property type="entry name" value="P-loop containing nucleoside triphosphate hydrolases"/>
    <property type="match status" value="1"/>
</dbReference>
<proteinExistence type="inferred from homology"/>
<evidence type="ECO:0000313" key="11">
    <source>
        <dbReference type="EMBL" id="AHW63831.1"/>
    </source>
</evidence>
<dbReference type="KEGG" id="cgy:CGLY_06930"/>
<dbReference type="AlphaFoldDB" id="X5EB42"/>
<comment type="subcellular location">
    <subcellularLocation>
        <location evidence="1">Cell membrane</location>
        <topology evidence="1">Peripheral membrane protein</topology>
        <orientation evidence="1">Cytoplasmic side</orientation>
    </subcellularLocation>
</comment>
<keyword evidence="8" id="KW-0046">Antibiotic resistance</keyword>
<dbReference type="PANTHER" id="PTHR42711">
    <property type="entry name" value="ABC TRANSPORTER ATP-BINDING PROTEIN"/>
    <property type="match status" value="1"/>
</dbReference>
<dbReference type="EMBL" id="CP006842">
    <property type="protein sequence ID" value="AHW63831.1"/>
    <property type="molecule type" value="Genomic_DNA"/>
</dbReference>
<dbReference type="InterPro" id="IPR050763">
    <property type="entry name" value="ABC_transporter_ATP-binding"/>
</dbReference>
<name>X5EB42_9CORY</name>
<evidence type="ECO:0000256" key="6">
    <source>
        <dbReference type="ARBA" id="ARBA00022967"/>
    </source>
</evidence>
<dbReference type="Proteomes" id="UP000023703">
    <property type="component" value="Chromosome"/>
</dbReference>
<dbReference type="RefSeq" id="WP_144313647.1">
    <property type="nucleotide sequence ID" value="NZ_CP006842.1"/>
</dbReference>
<dbReference type="GO" id="GO:0016887">
    <property type="term" value="F:ATP hydrolysis activity"/>
    <property type="evidence" value="ECO:0007669"/>
    <property type="project" value="InterPro"/>
</dbReference>
<evidence type="ECO:0000259" key="10">
    <source>
        <dbReference type="PROSITE" id="PS50893"/>
    </source>
</evidence>
<dbReference type="GO" id="GO:0043215">
    <property type="term" value="P:daunorubicin transport"/>
    <property type="evidence" value="ECO:0007669"/>
    <property type="project" value="InterPro"/>
</dbReference>
<keyword evidence="7" id="KW-0472">Membrane</keyword>
<dbReference type="HOGENOM" id="CLU_000604_1_2_11"/>
<dbReference type="GO" id="GO:0005524">
    <property type="term" value="F:ATP binding"/>
    <property type="evidence" value="ECO:0007669"/>
    <property type="project" value="UniProtKB-KW"/>
</dbReference>
<dbReference type="InterPro" id="IPR003439">
    <property type="entry name" value="ABC_transporter-like_ATP-bd"/>
</dbReference>
<accession>X5EB42</accession>
<evidence type="ECO:0000256" key="3">
    <source>
        <dbReference type="ARBA" id="ARBA00022475"/>
    </source>
</evidence>
<keyword evidence="5" id="KW-0067">ATP-binding</keyword>
<sequence length="320" mass="34153">MSSDPPPAIYTDSLVKTYGARRALDNFSLTVPTGSIHGLLGPNGAGKTTAVEVLTTLTSLDQGTASIAGTDVSEGNAVRARIGLVGQYAAVDEVLGGHQNLMLFARLLGLRRPAARRRADELLEQFSLTDAARRPVSGYSGGMRRRLDIAVSLIRHPDVLFLDEPTTGLDPRGRIDVWDAVLRAADAGTTVLLTTQYLEEADRLADRISIMRAGRIIADGTPDELKRNRGGDRVDLSFSRLVSSVDVASALAPAELSLTPGPEGLLVSLPAPHGTADMVDIIRRLDAANLTPADIALRRPTLDEVFLSVTESSPSTEENR</sequence>
<dbReference type="InterPro" id="IPR005894">
    <property type="entry name" value="DrrA"/>
</dbReference>
<dbReference type="PROSITE" id="PS50893">
    <property type="entry name" value="ABC_TRANSPORTER_2"/>
    <property type="match status" value="1"/>
</dbReference>
<evidence type="ECO:0000256" key="7">
    <source>
        <dbReference type="ARBA" id="ARBA00023136"/>
    </source>
</evidence>
<dbReference type="PANTHER" id="PTHR42711:SF19">
    <property type="entry name" value="DOXORUBICIN RESISTANCE ATP-BINDING PROTEIN DRRA"/>
    <property type="match status" value="1"/>
</dbReference>
<dbReference type="eggNOG" id="COG1131">
    <property type="taxonomic scope" value="Bacteria"/>
</dbReference>
<evidence type="ECO:0000256" key="1">
    <source>
        <dbReference type="ARBA" id="ARBA00004413"/>
    </source>
</evidence>
<keyword evidence="3" id="KW-1003">Cell membrane</keyword>
<dbReference type="GO" id="GO:0005886">
    <property type="term" value="C:plasma membrane"/>
    <property type="evidence" value="ECO:0007669"/>
    <property type="project" value="UniProtKB-SubCell"/>
</dbReference>
<keyword evidence="6" id="KW-1278">Translocase</keyword>
<dbReference type="STRING" id="1404245.CGLY_06930"/>
<dbReference type="InterPro" id="IPR017871">
    <property type="entry name" value="ABC_transporter-like_CS"/>
</dbReference>
<gene>
    <name evidence="11" type="ORF">CGLY_06930</name>
</gene>
<dbReference type="PROSITE" id="PS00211">
    <property type="entry name" value="ABC_TRANSPORTER_1"/>
    <property type="match status" value="1"/>
</dbReference>
<evidence type="ECO:0000256" key="5">
    <source>
        <dbReference type="ARBA" id="ARBA00022840"/>
    </source>
</evidence>
<organism evidence="11 12">
    <name type="scientific">Corynebacterium glyciniphilum AJ 3170</name>
    <dbReference type="NCBI Taxonomy" id="1404245"/>
    <lineage>
        <taxon>Bacteria</taxon>
        <taxon>Bacillati</taxon>
        <taxon>Actinomycetota</taxon>
        <taxon>Actinomycetes</taxon>
        <taxon>Mycobacteriales</taxon>
        <taxon>Corynebacteriaceae</taxon>
        <taxon>Corynebacterium</taxon>
    </lineage>
</organism>
<dbReference type="NCBIfam" id="TIGR01188">
    <property type="entry name" value="drrA"/>
    <property type="match status" value="1"/>
</dbReference>
<protein>
    <submittedName>
        <fullName evidence="11">ABC-type antibiotic transporter, ATPase subunit</fullName>
    </submittedName>
</protein>
<keyword evidence="2" id="KW-0813">Transport</keyword>
<reference evidence="11 12" key="1">
    <citation type="journal article" date="2015" name="Int. J. Syst. Evol. Microbiol.">
        <title>Revisiting Corynebacterium glyciniphilum (ex Kubota et al., 1972) sp. nov., nom. rev., isolated from putrefied banana.</title>
        <authorList>
            <person name="Al-Dilaimi A."/>
            <person name="Bednarz H."/>
            <person name="Lomker A."/>
            <person name="Niehaus K."/>
            <person name="Kalinowski J."/>
            <person name="Ruckert C."/>
        </authorList>
    </citation>
    <scope>NUCLEOTIDE SEQUENCE [LARGE SCALE GENOMIC DNA]</scope>
    <source>
        <strain evidence="11">AJ 3170</strain>
    </source>
</reference>
<evidence type="ECO:0000256" key="9">
    <source>
        <dbReference type="ARBA" id="ARBA00049985"/>
    </source>
</evidence>
<feature type="domain" description="ABC transporter" evidence="10">
    <location>
        <begin position="9"/>
        <end position="238"/>
    </location>
</feature>
<comment type="similarity">
    <text evidence="9">Belongs to the ABC transporter superfamily. Drug exporter-1 (DrugE1) (TC 3.A.1.105) family.</text>
</comment>